<organism evidence="1">
    <name type="scientific">Rhizophora mucronata</name>
    <name type="common">Asiatic mangrove</name>
    <dbReference type="NCBI Taxonomy" id="61149"/>
    <lineage>
        <taxon>Eukaryota</taxon>
        <taxon>Viridiplantae</taxon>
        <taxon>Streptophyta</taxon>
        <taxon>Embryophyta</taxon>
        <taxon>Tracheophyta</taxon>
        <taxon>Spermatophyta</taxon>
        <taxon>Magnoliopsida</taxon>
        <taxon>eudicotyledons</taxon>
        <taxon>Gunneridae</taxon>
        <taxon>Pentapetalae</taxon>
        <taxon>rosids</taxon>
        <taxon>fabids</taxon>
        <taxon>Malpighiales</taxon>
        <taxon>Rhizophoraceae</taxon>
        <taxon>Rhizophora</taxon>
    </lineage>
</organism>
<dbReference type="AlphaFoldDB" id="A0A2P2IVC9"/>
<name>A0A2P2IVC9_RHIMU</name>
<proteinExistence type="predicted"/>
<evidence type="ECO:0000313" key="1">
    <source>
        <dbReference type="EMBL" id="MBW85184.1"/>
    </source>
</evidence>
<dbReference type="EMBL" id="GGEC01004701">
    <property type="protein sequence ID" value="MBW85184.1"/>
    <property type="molecule type" value="Transcribed_RNA"/>
</dbReference>
<sequence length="19" mass="2233">MCMKKQSKNIYKIQETAST</sequence>
<reference evidence="1" key="1">
    <citation type="submission" date="2018-02" db="EMBL/GenBank/DDBJ databases">
        <title>Rhizophora mucronata_Transcriptome.</title>
        <authorList>
            <person name="Meera S.P."/>
            <person name="Sreeshan A."/>
            <person name="Augustine A."/>
        </authorList>
    </citation>
    <scope>NUCLEOTIDE SEQUENCE</scope>
    <source>
        <tissue evidence="1">Leaf</tissue>
    </source>
</reference>
<accession>A0A2P2IVC9</accession>
<protein>
    <submittedName>
        <fullName evidence="1">Uncharacterized protein</fullName>
    </submittedName>
</protein>